<dbReference type="Proteomes" id="UP000613177">
    <property type="component" value="Unassembled WGS sequence"/>
</dbReference>
<reference evidence="3" key="1">
    <citation type="submission" date="2021-01" db="EMBL/GenBank/DDBJ databases">
        <title>Metabolic potential, ecology and presence of endohyphal bacteria is reflected in genomic diversity of Mucoromycotina.</title>
        <authorList>
            <person name="Muszewska A."/>
            <person name="Okrasinska A."/>
            <person name="Steczkiewicz K."/>
            <person name="Drgas O."/>
            <person name="Orlowska M."/>
            <person name="Perlinska-Lenart U."/>
            <person name="Aleksandrzak-Piekarczyk T."/>
            <person name="Szatraj K."/>
            <person name="Zielenkiewicz U."/>
            <person name="Pilsyk S."/>
            <person name="Malc E."/>
            <person name="Mieczkowski P."/>
            <person name="Kruszewska J.S."/>
            <person name="Biernat P."/>
            <person name="Pawlowska J."/>
        </authorList>
    </citation>
    <scope>NUCLEOTIDE SEQUENCE</scope>
    <source>
        <strain evidence="3">WA0000018081</strain>
    </source>
</reference>
<evidence type="ECO:0000313" key="3">
    <source>
        <dbReference type="EMBL" id="KAG2233114.1"/>
    </source>
</evidence>
<evidence type="ECO:0000259" key="2">
    <source>
        <dbReference type="Pfam" id="PF13966"/>
    </source>
</evidence>
<dbReference type="EMBL" id="JAEPRE010000089">
    <property type="protein sequence ID" value="KAG2233114.1"/>
    <property type="molecule type" value="Genomic_DNA"/>
</dbReference>
<dbReference type="InterPro" id="IPR000477">
    <property type="entry name" value="RT_dom"/>
</dbReference>
<evidence type="ECO:0008006" key="5">
    <source>
        <dbReference type="Google" id="ProtNLM"/>
    </source>
</evidence>
<comment type="caution">
    <text evidence="3">The sequence shown here is derived from an EMBL/GenBank/DDBJ whole genome shotgun (WGS) entry which is preliminary data.</text>
</comment>
<feature type="domain" description="Reverse transcriptase" evidence="1">
    <location>
        <begin position="5"/>
        <end position="116"/>
    </location>
</feature>
<protein>
    <recommendedName>
        <fullName evidence="5">Reverse transcriptase domain-containing protein</fullName>
    </recommendedName>
</protein>
<dbReference type="InterPro" id="IPR026960">
    <property type="entry name" value="RVT-Znf"/>
</dbReference>
<name>A0A8H7SM55_9FUNG</name>
<keyword evidence="4" id="KW-1185">Reference proteome</keyword>
<feature type="domain" description="Reverse transcriptase zinc-binding" evidence="2">
    <location>
        <begin position="251"/>
        <end position="315"/>
    </location>
</feature>
<proteinExistence type="predicted"/>
<sequence>MRTANQQRGLRQGDPLSPILFNLALEPLLMTINQDDSIIGYKYEIPTQSKEDYDKIQVHLDSYSSVSNAKFNQDKTEAFSLSGKMDQTWKDTLLVDNINKYYTNQSPVPFRYLGFYMVSTTVHRQWLQTKLLQTIRSTAMSYPSPNKFFCYDPILQRLRPKVLGEYDYKPGLCRILYRHLLVERTIQLQPFVWNFILQTVDSAEFEKSDTTVTDAFKAMDSWKYFNPAEYRSSNDEQLRKAALLIPAVELATFWETPMLLQARALWYRTLSKKLPITKFLHTIKTVSSSQCRLCNGAEDNLSHFMINCPIKQEIWSIIIPKYFPDLIITIPDILTTLLSLESPVPIRKRQRPKYFTILSTTHWTIWIYYWEHIINQTPFILDTIVNKITSHISILLDKPTNF</sequence>
<dbReference type="Pfam" id="PF00078">
    <property type="entry name" value="RVT_1"/>
    <property type="match status" value="1"/>
</dbReference>
<gene>
    <name evidence="3" type="ORF">INT48_005858</name>
</gene>
<evidence type="ECO:0000259" key="1">
    <source>
        <dbReference type="Pfam" id="PF00078"/>
    </source>
</evidence>
<accession>A0A8H7SM55</accession>
<organism evidence="3 4">
    <name type="scientific">Thamnidium elegans</name>
    <dbReference type="NCBI Taxonomy" id="101142"/>
    <lineage>
        <taxon>Eukaryota</taxon>
        <taxon>Fungi</taxon>
        <taxon>Fungi incertae sedis</taxon>
        <taxon>Mucoromycota</taxon>
        <taxon>Mucoromycotina</taxon>
        <taxon>Mucoromycetes</taxon>
        <taxon>Mucorales</taxon>
        <taxon>Mucorineae</taxon>
        <taxon>Mucoraceae</taxon>
        <taxon>Thamnidium</taxon>
    </lineage>
</organism>
<dbReference type="AlphaFoldDB" id="A0A8H7SM55"/>
<evidence type="ECO:0000313" key="4">
    <source>
        <dbReference type="Proteomes" id="UP000613177"/>
    </source>
</evidence>
<dbReference type="Pfam" id="PF13966">
    <property type="entry name" value="zf-RVT"/>
    <property type="match status" value="1"/>
</dbReference>